<gene>
    <name evidence="1" type="ORF">HMPREF1563_2877</name>
</gene>
<protein>
    <submittedName>
        <fullName evidence="1">Uncharacterized protein</fullName>
    </submittedName>
</protein>
<evidence type="ECO:0000313" key="2">
    <source>
        <dbReference type="Proteomes" id="UP000022311"/>
    </source>
</evidence>
<accession>A0AAV3M236</accession>
<dbReference type="AlphaFoldDB" id="A0AAV3M236"/>
<reference evidence="1 2" key="1">
    <citation type="submission" date="2014-01" db="EMBL/GenBank/DDBJ databases">
        <authorList>
            <person name="Durkin A.S."/>
            <person name="McCorrison J."/>
            <person name="Torralba M."/>
            <person name="Gillis M."/>
            <person name="Haft D.H."/>
            <person name="Methe B."/>
            <person name="Sutton G."/>
            <person name="Nelson K.E."/>
        </authorList>
    </citation>
    <scope>NUCLEOTIDE SEQUENCE [LARGE SCALE GENOMIC DNA]</scope>
    <source>
        <strain evidence="1 2">205/92</strain>
    </source>
</reference>
<sequence>MNEFLASLVAGEIYPAWIAKVDTGMTPSADNGKYPEYAPLRD</sequence>
<dbReference type="EMBL" id="JALD01000069">
    <property type="protein sequence ID" value="EUD09695.1"/>
    <property type="molecule type" value="Genomic_DNA"/>
</dbReference>
<name>A0AAV3M236_9GAMM</name>
<dbReference type="Proteomes" id="UP000022311">
    <property type="component" value="Unassembled WGS sequence"/>
</dbReference>
<evidence type="ECO:0000313" key="1">
    <source>
        <dbReference type="EMBL" id="EUD09695.1"/>
    </source>
</evidence>
<organism evidence="1 2">
    <name type="scientific">Providencia alcalifaciens 205/92</name>
    <dbReference type="NCBI Taxonomy" id="1256988"/>
    <lineage>
        <taxon>Bacteria</taxon>
        <taxon>Pseudomonadati</taxon>
        <taxon>Pseudomonadota</taxon>
        <taxon>Gammaproteobacteria</taxon>
        <taxon>Enterobacterales</taxon>
        <taxon>Morganellaceae</taxon>
        <taxon>Providencia</taxon>
    </lineage>
</organism>
<proteinExistence type="predicted"/>
<comment type="caution">
    <text evidence="1">The sequence shown here is derived from an EMBL/GenBank/DDBJ whole genome shotgun (WGS) entry which is preliminary data.</text>
</comment>